<dbReference type="EMBL" id="ADXJ01001451">
    <property type="protein sequence ID" value="EFR98614.1"/>
    <property type="molecule type" value="Genomic_DNA"/>
</dbReference>
<dbReference type="Gene3D" id="3.10.105.10">
    <property type="entry name" value="Dipeptide-binding Protein, Domain 3"/>
    <property type="match status" value="1"/>
</dbReference>
<gene>
    <name evidence="1" type="ORF">NT03LS_3546</name>
</gene>
<dbReference type="AlphaFoldDB" id="E3ZUT3"/>
<organism evidence="1">
    <name type="scientific">Listeria seeligeri FSL N1-067</name>
    <dbReference type="NCBI Taxonomy" id="702453"/>
    <lineage>
        <taxon>Bacteria</taxon>
        <taxon>Bacillati</taxon>
        <taxon>Bacillota</taxon>
        <taxon>Bacilli</taxon>
        <taxon>Bacillales</taxon>
        <taxon>Listeriaceae</taxon>
        <taxon>Listeria</taxon>
    </lineage>
</organism>
<name>E3ZUT3_LISSE</name>
<dbReference type="HOGENOM" id="CLU_3001113_0_0_9"/>
<protein>
    <submittedName>
        <fullName evidence="1">Solute-binding family 5 protein</fullName>
    </submittedName>
</protein>
<feature type="non-terminal residue" evidence="1">
    <location>
        <position position="1"/>
    </location>
</feature>
<dbReference type="PATRIC" id="fig|702453.3.peg.2740"/>
<dbReference type="SUPFAM" id="SSF53850">
    <property type="entry name" value="Periplasmic binding protein-like II"/>
    <property type="match status" value="1"/>
</dbReference>
<reference evidence="1" key="1">
    <citation type="journal article" date="2010" name="Microbiol. Resour. Announc.">
        <title>Comparative genomics of the bacterial genus Listeria: Genome evolution is characterized by limited gene acquisition and limited gene loss.</title>
        <authorList>
            <person name="den Bakker H.C."/>
            <person name="Cummings C.A."/>
            <person name="Ferreira V."/>
            <person name="Vatta P."/>
            <person name="Orsi R.H."/>
            <person name="Degoricija L."/>
            <person name="Barker M."/>
            <person name="Petrauskene O."/>
            <person name="Furtado M.R."/>
            <person name="Wiedmann M."/>
        </authorList>
    </citation>
    <scope>NUCLEOTIDE SEQUENCE [LARGE SCALE GENOMIC DNA]</scope>
    <source>
        <strain evidence="1">FSL N1-067</strain>
    </source>
</reference>
<sequence>KDGEKTDLANLNIRRGLAMAIDKAGMVDTLLANGSKVLNGDVPGGIMFDPETKEDLI</sequence>
<comment type="caution">
    <text evidence="1">The sequence shown here is derived from an EMBL/GenBank/DDBJ whole genome shotgun (WGS) entry which is preliminary data.</text>
</comment>
<evidence type="ECO:0000313" key="1">
    <source>
        <dbReference type="EMBL" id="EFR98614.1"/>
    </source>
</evidence>
<proteinExistence type="predicted"/>
<accession>E3ZUT3</accession>
<dbReference type="Proteomes" id="UP000004302">
    <property type="component" value="Chromosome"/>
</dbReference>